<dbReference type="Proteomes" id="UP001497453">
    <property type="component" value="Chromosome 9"/>
</dbReference>
<sequence length="109" mass="12303">MSIPEGCLWLVPWHPWTMPNRNVKRLCPARKTCLFPSDADETARNAWGHATKHAAIGLLKTYSSWTTQWKLAIFSVYSRISSILCYGFISIKSIGDLGISLEYRVGLDS</sequence>
<evidence type="ECO:0000313" key="2">
    <source>
        <dbReference type="Proteomes" id="UP001497453"/>
    </source>
</evidence>
<keyword evidence="2" id="KW-1185">Reference proteome</keyword>
<protein>
    <submittedName>
        <fullName evidence="1">Uncharacterized protein</fullName>
    </submittedName>
</protein>
<name>A0ABP1E8L0_9APHY</name>
<accession>A0ABP1E8L0</accession>
<gene>
    <name evidence="1" type="ORF">GFSPODELE1_LOCUS10692</name>
</gene>
<reference evidence="2" key="1">
    <citation type="submission" date="2024-04" db="EMBL/GenBank/DDBJ databases">
        <authorList>
            <person name="Shaw F."/>
            <person name="Minotto A."/>
        </authorList>
    </citation>
    <scope>NUCLEOTIDE SEQUENCE [LARGE SCALE GENOMIC DNA]</scope>
</reference>
<dbReference type="EMBL" id="OZ037952">
    <property type="protein sequence ID" value="CAL1716295.1"/>
    <property type="molecule type" value="Genomic_DNA"/>
</dbReference>
<proteinExistence type="predicted"/>
<organism evidence="1 2">
    <name type="scientific">Somion occarium</name>
    <dbReference type="NCBI Taxonomy" id="3059160"/>
    <lineage>
        <taxon>Eukaryota</taxon>
        <taxon>Fungi</taxon>
        <taxon>Dikarya</taxon>
        <taxon>Basidiomycota</taxon>
        <taxon>Agaricomycotina</taxon>
        <taxon>Agaricomycetes</taxon>
        <taxon>Polyporales</taxon>
        <taxon>Cerrenaceae</taxon>
        <taxon>Somion</taxon>
    </lineage>
</organism>
<evidence type="ECO:0000313" key="1">
    <source>
        <dbReference type="EMBL" id="CAL1716295.1"/>
    </source>
</evidence>